<dbReference type="EMBL" id="JAGEUA010000011">
    <property type="protein sequence ID" value="KAL0962800.1"/>
    <property type="molecule type" value="Genomic_DNA"/>
</dbReference>
<evidence type="ECO:0000313" key="3">
    <source>
        <dbReference type="Proteomes" id="UP001557470"/>
    </source>
</evidence>
<evidence type="ECO:0000313" key="2">
    <source>
        <dbReference type="EMBL" id="KAL0962800.1"/>
    </source>
</evidence>
<organism evidence="2 3">
    <name type="scientific">Umbra pygmaea</name>
    <name type="common">Eastern mudminnow</name>
    <dbReference type="NCBI Taxonomy" id="75934"/>
    <lineage>
        <taxon>Eukaryota</taxon>
        <taxon>Metazoa</taxon>
        <taxon>Chordata</taxon>
        <taxon>Craniata</taxon>
        <taxon>Vertebrata</taxon>
        <taxon>Euteleostomi</taxon>
        <taxon>Actinopterygii</taxon>
        <taxon>Neopterygii</taxon>
        <taxon>Teleostei</taxon>
        <taxon>Protacanthopterygii</taxon>
        <taxon>Esociformes</taxon>
        <taxon>Umbridae</taxon>
        <taxon>Umbra</taxon>
    </lineage>
</organism>
<feature type="domain" description="Cyclin-dependent kinase inhibitor" evidence="1">
    <location>
        <begin position="1"/>
        <end position="20"/>
    </location>
</feature>
<dbReference type="InterPro" id="IPR003175">
    <property type="entry name" value="CDI_dom"/>
</dbReference>
<proteinExistence type="predicted"/>
<keyword evidence="3" id="KW-1185">Reference proteome</keyword>
<dbReference type="Proteomes" id="UP001557470">
    <property type="component" value="Unassembled WGS sequence"/>
</dbReference>
<protein>
    <recommendedName>
        <fullName evidence="1">Cyclin-dependent kinase inhibitor domain-containing protein</fullName>
    </recommendedName>
</protein>
<reference evidence="2 3" key="1">
    <citation type="submission" date="2024-06" db="EMBL/GenBank/DDBJ databases">
        <authorList>
            <person name="Pan Q."/>
            <person name="Wen M."/>
            <person name="Jouanno E."/>
            <person name="Zahm M."/>
            <person name="Klopp C."/>
            <person name="Cabau C."/>
            <person name="Louis A."/>
            <person name="Berthelot C."/>
            <person name="Parey E."/>
            <person name="Roest Crollius H."/>
            <person name="Montfort J."/>
            <person name="Robinson-Rechavi M."/>
            <person name="Bouchez O."/>
            <person name="Lampietro C."/>
            <person name="Lopez Roques C."/>
            <person name="Donnadieu C."/>
            <person name="Postlethwait J."/>
            <person name="Bobe J."/>
            <person name="Verreycken H."/>
            <person name="Guiguen Y."/>
        </authorList>
    </citation>
    <scope>NUCLEOTIDE SEQUENCE [LARGE SCALE GENOMIC DNA]</scope>
    <source>
        <strain evidence="2">Up_M1</strain>
        <tissue evidence="2">Testis</tissue>
    </source>
</reference>
<comment type="caution">
    <text evidence="2">The sequence shown here is derived from an EMBL/GenBank/DDBJ whole genome shotgun (WGS) entry which is preliminary data.</text>
</comment>
<accession>A0ABD0VYK1</accession>
<sequence>MAKNFSKKWNYDFINDKPLPTESARAVLRTSLSCRTTPRRATFRLIVPTHTTRQGKDLQVQDPKVQVKGYVPMKRLKICQIRYSRHRAKKIPEHINTNAK</sequence>
<dbReference type="Pfam" id="PF02234">
    <property type="entry name" value="CDI"/>
    <property type="match status" value="1"/>
</dbReference>
<gene>
    <name evidence="2" type="ORF">UPYG_G00345630</name>
</gene>
<dbReference type="AlphaFoldDB" id="A0ABD0VYK1"/>
<name>A0ABD0VYK1_UMBPY</name>
<evidence type="ECO:0000259" key="1">
    <source>
        <dbReference type="Pfam" id="PF02234"/>
    </source>
</evidence>